<dbReference type="SUPFAM" id="SSF50494">
    <property type="entry name" value="Trypsin-like serine proteases"/>
    <property type="match status" value="3"/>
</dbReference>
<dbReference type="PANTHER" id="PTHR24276:SF91">
    <property type="entry name" value="AT26814P-RELATED"/>
    <property type="match status" value="1"/>
</dbReference>
<dbReference type="PROSITE" id="PS00135">
    <property type="entry name" value="TRYPSIN_SER"/>
    <property type="match status" value="1"/>
</dbReference>
<name>A0A1B0BI37_9MUSC</name>
<dbReference type="GO" id="GO:0006508">
    <property type="term" value="P:proteolysis"/>
    <property type="evidence" value="ECO:0007669"/>
    <property type="project" value="UniProtKB-KW"/>
</dbReference>
<evidence type="ECO:0000256" key="6">
    <source>
        <dbReference type="ARBA" id="ARBA00022825"/>
    </source>
</evidence>
<dbReference type="SMART" id="SM00020">
    <property type="entry name" value="Tryp_SPc"/>
    <property type="match status" value="3"/>
</dbReference>
<keyword evidence="4 11" id="KW-0645">Protease</keyword>
<dbReference type="Proteomes" id="UP000092460">
    <property type="component" value="Unassembled WGS sequence"/>
</dbReference>
<evidence type="ECO:0000256" key="4">
    <source>
        <dbReference type="ARBA" id="ARBA00022670"/>
    </source>
</evidence>
<dbReference type="GO" id="GO:0005576">
    <property type="term" value="C:extracellular region"/>
    <property type="evidence" value="ECO:0007669"/>
    <property type="project" value="UniProtKB-SubCell"/>
</dbReference>
<dbReference type="CDD" id="cd00190">
    <property type="entry name" value="Tryp_SPc"/>
    <property type="match status" value="3"/>
</dbReference>
<dbReference type="InterPro" id="IPR001254">
    <property type="entry name" value="Trypsin_dom"/>
</dbReference>
<dbReference type="PANTHER" id="PTHR24276">
    <property type="entry name" value="POLYSERASE-RELATED"/>
    <property type="match status" value="1"/>
</dbReference>
<dbReference type="Gene3D" id="2.40.10.10">
    <property type="entry name" value="Trypsin-like serine proteases"/>
    <property type="match status" value="4"/>
</dbReference>
<evidence type="ECO:0000256" key="10">
    <source>
        <dbReference type="ARBA" id="ARBA00077177"/>
    </source>
</evidence>
<dbReference type="InterPro" id="IPR033116">
    <property type="entry name" value="TRYPSIN_SER"/>
</dbReference>
<evidence type="ECO:0000256" key="3">
    <source>
        <dbReference type="ARBA" id="ARBA00022525"/>
    </source>
</evidence>
<reference evidence="14" key="1">
    <citation type="submission" date="2015-01" db="EMBL/GenBank/DDBJ databases">
        <authorList>
            <person name="Aksoy S."/>
            <person name="Warren W."/>
            <person name="Wilson R.K."/>
        </authorList>
    </citation>
    <scope>NUCLEOTIDE SEQUENCE [LARGE SCALE GENOMIC DNA]</scope>
    <source>
        <strain evidence="14">IAEA</strain>
    </source>
</reference>
<evidence type="ECO:0000256" key="8">
    <source>
        <dbReference type="ARBA" id="ARBA00057221"/>
    </source>
</evidence>
<dbReference type="InterPro" id="IPR043504">
    <property type="entry name" value="Peptidase_S1_PA_chymotrypsin"/>
</dbReference>
<dbReference type="PRINTS" id="PR00722">
    <property type="entry name" value="CHYMOTRYPSIN"/>
</dbReference>
<dbReference type="InterPro" id="IPR001314">
    <property type="entry name" value="Peptidase_S1A"/>
</dbReference>
<protein>
    <recommendedName>
        <fullName evidence="9">Lectizyme</fullName>
    </recommendedName>
    <alternativeName>
        <fullName evidence="10">Proteolytic lectin</fullName>
    </alternativeName>
</protein>
<dbReference type="FunFam" id="2.40.10.10:FF:000034">
    <property type="entry name" value="Eupolytin"/>
    <property type="match status" value="2"/>
</dbReference>
<evidence type="ECO:0000256" key="2">
    <source>
        <dbReference type="ARBA" id="ARBA00007664"/>
    </source>
</evidence>
<evidence type="ECO:0000259" key="12">
    <source>
        <dbReference type="PROSITE" id="PS50240"/>
    </source>
</evidence>
<dbReference type="GO" id="GO:0004252">
    <property type="term" value="F:serine-type endopeptidase activity"/>
    <property type="evidence" value="ECO:0007669"/>
    <property type="project" value="InterPro"/>
</dbReference>
<dbReference type="PROSITE" id="PS00134">
    <property type="entry name" value="TRYPSIN_HIS"/>
    <property type="match status" value="2"/>
</dbReference>
<organism evidence="13 14">
    <name type="scientific">Glossina palpalis gambiensis</name>
    <dbReference type="NCBI Taxonomy" id="67801"/>
    <lineage>
        <taxon>Eukaryota</taxon>
        <taxon>Metazoa</taxon>
        <taxon>Ecdysozoa</taxon>
        <taxon>Arthropoda</taxon>
        <taxon>Hexapoda</taxon>
        <taxon>Insecta</taxon>
        <taxon>Pterygota</taxon>
        <taxon>Neoptera</taxon>
        <taxon>Endopterygota</taxon>
        <taxon>Diptera</taxon>
        <taxon>Brachycera</taxon>
        <taxon>Muscomorpha</taxon>
        <taxon>Hippoboscoidea</taxon>
        <taxon>Glossinidae</taxon>
        <taxon>Glossina</taxon>
    </lineage>
</organism>
<dbReference type="InterPro" id="IPR050430">
    <property type="entry name" value="Peptidase_S1"/>
</dbReference>
<feature type="domain" description="Peptidase S1" evidence="12">
    <location>
        <begin position="120"/>
        <end position="340"/>
    </location>
</feature>
<feature type="domain" description="Peptidase S1" evidence="12">
    <location>
        <begin position="343"/>
        <end position="567"/>
    </location>
</feature>
<dbReference type="VEuPathDB" id="VectorBase:GPPI030867"/>
<keyword evidence="7" id="KW-1015">Disulfide bond</keyword>
<dbReference type="InterPro" id="IPR018114">
    <property type="entry name" value="TRYPSIN_HIS"/>
</dbReference>
<dbReference type="Pfam" id="PF00089">
    <property type="entry name" value="Trypsin"/>
    <property type="match status" value="3"/>
</dbReference>
<evidence type="ECO:0000256" key="11">
    <source>
        <dbReference type="RuleBase" id="RU363034"/>
    </source>
</evidence>
<dbReference type="EMBL" id="JXJN01014762">
    <property type="status" value="NOT_ANNOTATED_CDS"/>
    <property type="molecule type" value="Genomic_DNA"/>
</dbReference>
<dbReference type="AlphaFoldDB" id="A0A1B0BI37"/>
<comment type="function">
    <text evidence="8">Protein with lectin and protease activity involved in the establishment of trypanosome infections in tsetse flies. Binds D-glucosamine and agglutinates bloodstream-form trypanosomes and rabbit red blood cells. Capable of inducing transformation of bloodstream-form trypanosomes into procyclic (midgut) forms in vitro.</text>
</comment>
<keyword evidence="6 11" id="KW-0720">Serine protease</keyword>
<reference evidence="13" key="2">
    <citation type="submission" date="2020-05" db="UniProtKB">
        <authorList>
            <consortium name="EnsemblMetazoa"/>
        </authorList>
    </citation>
    <scope>IDENTIFICATION</scope>
    <source>
        <strain evidence="13">IAEA</strain>
    </source>
</reference>
<dbReference type="FunFam" id="2.40.10.10:FF:000036">
    <property type="entry name" value="Trypsin beta"/>
    <property type="match status" value="1"/>
</dbReference>
<proteinExistence type="inferred from homology"/>
<keyword evidence="14" id="KW-1185">Reference proteome</keyword>
<dbReference type="InterPro" id="IPR009003">
    <property type="entry name" value="Peptidase_S1_PA"/>
</dbReference>
<comment type="similarity">
    <text evidence="2">Belongs to the peptidase S1 family.</text>
</comment>
<dbReference type="EnsemblMetazoa" id="GPPI030867-RA">
    <property type="protein sequence ID" value="GPPI030867-PA"/>
    <property type="gene ID" value="GPPI030867"/>
</dbReference>
<evidence type="ECO:0000256" key="1">
    <source>
        <dbReference type="ARBA" id="ARBA00004239"/>
    </source>
</evidence>
<dbReference type="PROSITE" id="PS50240">
    <property type="entry name" value="TRYPSIN_DOM"/>
    <property type="match status" value="3"/>
</dbReference>
<evidence type="ECO:0000256" key="5">
    <source>
        <dbReference type="ARBA" id="ARBA00022801"/>
    </source>
</evidence>
<sequence>MNTFLGTERCTNSLSKLFCASSLVGSDCVEEVPLVQDIALKKLKMFHRETAYVSDNLFYGLSKSNLTNLQYLYSKARNEPYFPNIHRNRLLILLLTAGLTDAHSRKHYLSKSYVPMSTRIVGGHSTTIAEHPYMVSIRARNHFICGGTLVSTKCVMTAAHCSILASPSRWQVHAGTTFLKSHGIARTVRKWMVPADFNFFSIDMDVALLQLSRPLHEPVLRPIEIDFSPLEEDDDVIVTGWGLKKEYPAAKLSNELQAVTVTLTNTEKCIKAYSEQNNVTENMFCAIGEHGSDACQGDSGGPAIRDGKQVGIVSWGYRCGTPKYPVSVRTTTHKRYGFFDSRIVGGEITTIDRVPYLVYLRQNGQFSCGGSIITSRCVLTAAHCVHKISPASLTINAGSSRLSDDAHVRQVVQTFVSPFYSSVNLDMDVAILKLNQTLKGPYIAAIPLCSKRPNDDAKVRVSGWGITAENGREPSEQVRTVLVNVLPKRQCIQAYAGQAQITATMFCATVPGERDSCSGDSGGPLVYQGQLCGIVSWGYGCARPQYPGVYTNMVSPRVNAFVKTIVMQNCSGQVLNNASGRIVGGEATTIDKADFMVSIRVSGKFICGGSLVTNEYVITAAHCVKGFSPSSLTIVGGVTKLSEAGVRRGVTKIILPKDYNQRTFHRDAAVLKLSGKMDGNNIGTIELCNKTWQLGDYIQVYGWGQVGENIRGSSNVLRTVTVPLVGRKKCINMYKKEATITQSMFCAGNAEGKDSCAGDSGGPAVFGEQLCGIVSWGVGCARPEYPGVYTSIKTVKGFINKAMHFP</sequence>
<keyword evidence="3" id="KW-0964">Secreted</keyword>
<evidence type="ECO:0000256" key="9">
    <source>
        <dbReference type="ARBA" id="ARBA00067663"/>
    </source>
</evidence>
<feature type="domain" description="Peptidase S1" evidence="12">
    <location>
        <begin position="582"/>
        <end position="804"/>
    </location>
</feature>
<comment type="subcellular location">
    <subcellularLocation>
        <location evidence="1">Secreted</location>
        <location evidence="1">Extracellular space</location>
    </subcellularLocation>
</comment>
<keyword evidence="5 11" id="KW-0378">Hydrolase</keyword>
<accession>A0A1B0BI37</accession>
<evidence type="ECO:0000313" key="14">
    <source>
        <dbReference type="Proteomes" id="UP000092460"/>
    </source>
</evidence>
<dbReference type="FunFam" id="2.40.10.10:FF:000068">
    <property type="entry name" value="transmembrane protease serine 2"/>
    <property type="match status" value="1"/>
</dbReference>
<evidence type="ECO:0000313" key="13">
    <source>
        <dbReference type="EnsemblMetazoa" id="GPPI030867-PA"/>
    </source>
</evidence>
<dbReference type="STRING" id="67801.A0A1B0BI37"/>
<evidence type="ECO:0000256" key="7">
    <source>
        <dbReference type="ARBA" id="ARBA00023157"/>
    </source>
</evidence>